<organism evidence="5 6">
    <name type="scientific">Pseudomonas baltica</name>
    <dbReference type="NCBI Taxonomy" id="2762576"/>
    <lineage>
        <taxon>Bacteria</taxon>
        <taxon>Pseudomonadati</taxon>
        <taxon>Pseudomonadota</taxon>
        <taxon>Gammaproteobacteria</taxon>
        <taxon>Pseudomonadales</taxon>
        <taxon>Pseudomonadaceae</taxon>
        <taxon>Pseudomonas</taxon>
    </lineage>
</organism>
<evidence type="ECO:0000256" key="1">
    <source>
        <dbReference type="ARBA" id="ARBA00023235"/>
    </source>
</evidence>
<keyword evidence="6" id="KW-1185">Reference proteome</keyword>
<evidence type="ECO:0000313" key="6">
    <source>
        <dbReference type="Proteomes" id="UP000546173"/>
    </source>
</evidence>
<evidence type="ECO:0000256" key="3">
    <source>
        <dbReference type="PIRSR" id="PIRSR006241-50"/>
    </source>
</evidence>
<dbReference type="InterPro" id="IPR017643">
    <property type="entry name" value="Hydroxypyruvate_isomerase"/>
</dbReference>
<comment type="caution">
    <text evidence="5">The sequence shown here is derived from an EMBL/GenBank/DDBJ whole genome shotgun (WGS) entry which is preliminary data.</text>
</comment>
<evidence type="ECO:0000313" key="5">
    <source>
        <dbReference type="EMBL" id="MBC2677350.1"/>
    </source>
</evidence>
<dbReference type="InterPro" id="IPR053398">
    <property type="entry name" value="HPT_OtnI_isomerases"/>
</dbReference>
<reference evidence="5 6" key="1">
    <citation type="submission" date="2020-08" db="EMBL/GenBank/DDBJ databases">
        <title>Pseudomonas sp. nov.</title>
        <authorList>
            <person name="Gieschler S."/>
            <person name="Fiedler G."/>
            <person name="Brinks E."/>
            <person name="Boehnlein C."/>
            <person name="Franz C.M.A.P."/>
            <person name="Kabisch J."/>
        </authorList>
    </citation>
    <scope>NUCLEOTIDE SEQUENCE [LARGE SCALE GENOMIC DNA]</scope>
    <source>
        <strain evidence="5 6">MBT-2</strain>
    </source>
</reference>
<dbReference type="Pfam" id="PF01261">
    <property type="entry name" value="AP_endonuc_2"/>
    <property type="match status" value="1"/>
</dbReference>
<dbReference type="EMBL" id="JACMYH010000001">
    <property type="protein sequence ID" value="MBC2677350.1"/>
    <property type="molecule type" value="Genomic_DNA"/>
</dbReference>
<dbReference type="PANTHER" id="PTHR43489">
    <property type="entry name" value="ISOMERASE"/>
    <property type="match status" value="1"/>
</dbReference>
<dbReference type="PIRSF" id="PIRSF006241">
    <property type="entry name" value="HyI"/>
    <property type="match status" value="1"/>
</dbReference>
<dbReference type="Gene3D" id="3.20.20.150">
    <property type="entry name" value="Divalent-metal-dependent TIM barrel enzymes"/>
    <property type="match status" value="1"/>
</dbReference>
<sequence length="260" mass="29229">MPRLCANLSMLFTEHQFLQRFARAAKAGFRGVEFLFPYDFDSAEIKARLQQHGLTQVLFNLPPGDWDSGERGIACLPDRREEFRAGVATAIEYAKVLGNTRINCLAGITPPGDDPQLAQRTLVDNLRYASDALASHGIRLVMEMINTRDMPGFYLNGTQQALAIREQVGHDNLFLQYDIYHMQVMEGDLARTLQSHLQAIGHVQLADNPGRHEPGTGEINFRFLFQHLDRIGYQGWVGCEYKPLNGTEAGLGWMKSHNLA</sequence>
<name>A0A7X1G2Q9_9PSED</name>
<dbReference type="SUPFAM" id="SSF51658">
    <property type="entry name" value="Xylose isomerase-like"/>
    <property type="match status" value="1"/>
</dbReference>
<keyword evidence="1 2" id="KW-0413">Isomerase</keyword>
<dbReference type="InterPro" id="IPR036237">
    <property type="entry name" value="Xyl_isomerase-like_sf"/>
</dbReference>
<dbReference type="FunFam" id="3.20.20.150:FF:000007">
    <property type="entry name" value="Hydroxypyruvate isomerase"/>
    <property type="match status" value="1"/>
</dbReference>
<gene>
    <name evidence="5" type="primary">hyi</name>
    <name evidence="5" type="ORF">H7993_03010</name>
</gene>
<feature type="active site" description="Proton donor/acceptor" evidence="3">
    <location>
        <position position="240"/>
    </location>
</feature>
<comment type="similarity">
    <text evidence="2">Belongs to the hyi family.</text>
</comment>
<dbReference type="Proteomes" id="UP000546173">
    <property type="component" value="Unassembled WGS sequence"/>
</dbReference>
<dbReference type="AlphaFoldDB" id="A0A7X1G2Q9"/>
<evidence type="ECO:0000259" key="4">
    <source>
        <dbReference type="Pfam" id="PF01261"/>
    </source>
</evidence>
<dbReference type="PANTHER" id="PTHR43489:SF13">
    <property type="entry name" value="HYDROXYPYRUVATE ISOMERASE"/>
    <property type="match status" value="1"/>
</dbReference>
<protein>
    <submittedName>
        <fullName evidence="5">Hydroxypyruvate isomerase</fullName>
        <ecNumber evidence="5">5.3.1.22</ecNumber>
    </submittedName>
</protein>
<dbReference type="InterPro" id="IPR026040">
    <property type="entry name" value="HyI-like"/>
</dbReference>
<keyword evidence="5" id="KW-0670">Pyruvate</keyword>
<dbReference type="GO" id="GO:0008903">
    <property type="term" value="F:hydroxypyruvate isomerase activity"/>
    <property type="evidence" value="ECO:0007669"/>
    <property type="project" value="UniProtKB-EC"/>
</dbReference>
<dbReference type="InterPro" id="IPR013022">
    <property type="entry name" value="Xyl_isomerase-like_TIM-brl"/>
</dbReference>
<evidence type="ECO:0000256" key="2">
    <source>
        <dbReference type="PIRNR" id="PIRNR006241"/>
    </source>
</evidence>
<dbReference type="NCBIfam" id="TIGR03234">
    <property type="entry name" value="OH-pyruv-isom"/>
    <property type="match status" value="1"/>
</dbReference>
<dbReference type="RefSeq" id="WP_185793391.1">
    <property type="nucleotide sequence ID" value="NZ_JACMYH010000001.1"/>
</dbReference>
<dbReference type="GO" id="GO:0046487">
    <property type="term" value="P:glyoxylate metabolic process"/>
    <property type="evidence" value="ECO:0007669"/>
    <property type="project" value="TreeGrafter"/>
</dbReference>
<proteinExistence type="inferred from homology"/>
<feature type="active site" description="Proton donor/acceptor" evidence="3">
    <location>
        <position position="143"/>
    </location>
</feature>
<dbReference type="InterPro" id="IPR050417">
    <property type="entry name" value="Sugar_Epim/Isomerase"/>
</dbReference>
<dbReference type="EC" id="5.3.1.22" evidence="5"/>
<feature type="domain" description="Xylose isomerase-like TIM barrel" evidence="4">
    <location>
        <begin position="21"/>
        <end position="256"/>
    </location>
</feature>
<dbReference type="NCBIfam" id="NF043033">
    <property type="entry name" value="OxoTetrIsom"/>
    <property type="match status" value="1"/>
</dbReference>
<accession>A0A7X1G2Q9</accession>